<protein>
    <recommendedName>
        <fullName evidence="3">HMG box domain-containing protein</fullName>
    </recommendedName>
</protein>
<dbReference type="CDD" id="cd00084">
    <property type="entry name" value="HMG-box_SF"/>
    <property type="match status" value="1"/>
</dbReference>
<evidence type="ECO:0000313" key="5">
    <source>
        <dbReference type="Proteomes" id="UP001383192"/>
    </source>
</evidence>
<reference evidence="4 5" key="1">
    <citation type="submission" date="2024-01" db="EMBL/GenBank/DDBJ databases">
        <title>A draft genome for a cacao thread blight-causing isolate of Paramarasmius palmivorus.</title>
        <authorList>
            <person name="Baruah I.K."/>
            <person name="Bukari Y."/>
            <person name="Amoako-Attah I."/>
            <person name="Meinhardt L.W."/>
            <person name="Bailey B.A."/>
            <person name="Cohen S.P."/>
        </authorList>
    </citation>
    <scope>NUCLEOTIDE SEQUENCE [LARGE SCALE GENOMIC DNA]</scope>
    <source>
        <strain evidence="4 5">GH-12</strain>
    </source>
</reference>
<proteinExistence type="predicted"/>
<gene>
    <name evidence="4" type="ORF">VNI00_016470</name>
</gene>
<name>A0AAW0BDK5_9AGAR</name>
<evidence type="ECO:0000256" key="2">
    <source>
        <dbReference type="SAM" id="MobiDB-lite"/>
    </source>
</evidence>
<keyword evidence="1" id="KW-0539">Nucleus</keyword>
<feature type="region of interest" description="Disordered" evidence="2">
    <location>
        <begin position="243"/>
        <end position="262"/>
    </location>
</feature>
<keyword evidence="1" id="KW-0238">DNA-binding</keyword>
<dbReference type="AlphaFoldDB" id="A0AAW0BDK5"/>
<evidence type="ECO:0000259" key="3">
    <source>
        <dbReference type="PROSITE" id="PS50118"/>
    </source>
</evidence>
<keyword evidence="5" id="KW-1185">Reference proteome</keyword>
<dbReference type="GO" id="GO:0005634">
    <property type="term" value="C:nucleus"/>
    <property type="evidence" value="ECO:0007669"/>
    <property type="project" value="UniProtKB-UniRule"/>
</dbReference>
<dbReference type="InterPro" id="IPR036910">
    <property type="entry name" value="HMG_box_dom_sf"/>
</dbReference>
<accession>A0AAW0BDK5</accession>
<dbReference type="SUPFAM" id="SSF47095">
    <property type="entry name" value="HMG-box"/>
    <property type="match status" value="1"/>
</dbReference>
<feature type="DNA-binding region" description="HMG box" evidence="1">
    <location>
        <begin position="65"/>
        <end position="125"/>
    </location>
</feature>
<dbReference type="Proteomes" id="UP001383192">
    <property type="component" value="Unassembled WGS sequence"/>
</dbReference>
<dbReference type="PROSITE" id="PS50118">
    <property type="entry name" value="HMG_BOX_2"/>
    <property type="match status" value="1"/>
</dbReference>
<sequence>MGHSDFSIPKPNETAITFSPVSSQHQHRQQTYVFQIEEPYASVLESTSSDPKLEEVSTRAKPAELRKTPNGFFLFMIDARKQLQLPKGAALDSAGICMLIRNQWWDLDAAERKKYLDRAAELRREPGIRNLKQTKKAKTPKVTRPGRDFARRSKILELYSQGFNGEDLTDKMRDFDANRTIKASFQDPLTEASFYHQKHGKILLSDDAITLSSSFDQPIANTNRNVPQADSSCGHFTCTERTSSSYHSVTPSPDEQLPGSSSISNDEVRFALSDRALSLCSLNVTEYMSTSVNEAPIYERNPGYDVPFPTHSPSVPCLIPFSGYLSSNVTPASETVAYDVAQFSAHSPAVPCSEYRPTSANETIPIYARIPGCGMPFPTRNPTVSMPFLDSPAGNTTIVTLPSDISTPTYVAPFTYADYVPYSHPGIFSTYSTPNLDPQNMSGILFPTRVTSQGCSGALSQNTLHNLSCVSSLFPYLQGDGSEGFGSTFNVPEIVSGNSGPQIPDFAGEDWAYLNALVSEENI</sequence>
<evidence type="ECO:0000256" key="1">
    <source>
        <dbReference type="PROSITE-ProRule" id="PRU00267"/>
    </source>
</evidence>
<organism evidence="4 5">
    <name type="scientific">Paramarasmius palmivorus</name>
    <dbReference type="NCBI Taxonomy" id="297713"/>
    <lineage>
        <taxon>Eukaryota</taxon>
        <taxon>Fungi</taxon>
        <taxon>Dikarya</taxon>
        <taxon>Basidiomycota</taxon>
        <taxon>Agaricomycotina</taxon>
        <taxon>Agaricomycetes</taxon>
        <taxon>Agaricomycetidae</taxon>
        <taxon>Agaricales</taxon>
        <taxon>Marasmiineae</taxon>
        <taxon>Marasmiaceae</taxon>
        <taxon>Paramarasmius</taxon>
    </lineage>
</organism>
<feature type="domain" description="HMG box" evidence="3">
    <location>
        <begin position="65"/>
        <end position="125"/>
    </location>
</feature>
<dbReference type="InterPro" id="IPR009071">
    <property type="entry name" value="HMG_box_dom"/>
</dbReference>
<comment type="caution">
    <text evidence="4">The sequence shown here is derived from an EMBL/GenBank/DDBJ whole genome shotgun (WGS) entry which is preliminary data.</text>
</comment>
<dbReference type="Gene3D" id="1.10.30.10">
    <property type="entry name" value="High mobility group box domain"/>
    <property type="match status" value="1"/>
</dbReference>
<evidence type="ECO:0000313" key="4">
    <source>
        <dbReference type="EMBL" id="KAK7024253.1"/>
    </source>
</evidence>
<dbReference type="GO" id="GO:0003677">
    <property type="term" value="F:DNA binding"/>
    <property type="evidence" value="ECO:0007669"/>
    <property type="project" value="UniProtKB-UniRule"/>
</dbReference>
<dbReference type="EMBL" id="JAYKXP010000129">
    <property type="protein sequence ID" value="KAK7024253.1"/>
    <property type="molecule type" value="Genomic_DNA"/>
</dbReference>